<accession>V6M1I7</accession>
<dbReference type="AlphaFoldDB" id="V6M1I7"/>
<reference evidence="1" key="1">
    <citation type="journal article" date="2014" name="PLoS Genet.">
        <title>The Genome of Spironucleus salmonicida Highlights a Fish Pathogen Adapted to Fluctuating Environments.</title>
        <authorList>
            <person name="Xu F."/>
            <person name="Jerlstrom-Hultqvist J."/>
            <person name="Einarsson E."/>
            <person name="Astvaldsson A."/>
            <person name="Svard S.G."/>
            <person name="Andersson J.O."/>
        </authorList>
    </citation>
    <scope>NUCLEOTIDE SEQUENCE</scope>
</reference>
<organism evidence="1">
    <name type="scientific">Spironucleus salmonicida</name>
    <dbReference type="NCBI Taxonomy" id="348837"/>
    <lineage>
        <taxon>Eukaryota</taxon>
        <taxon>Metamonada</taxon>
        <taxon>Diplomonadida</taxon>
        <taxon>Hexamitidae</taxon>
        <taxon>Hexamitinae</taxon>
        <taxon>Spironucleus</taxon>
    </lineage>
</organism>
<proteinExistence type="predicted"/>
<sequence length="91" mass="10673">MKIIRFDDGAWLLQFLRLKMRQIRNLRASQMEESRDSTKQVYTSQLASPNMYIFGGFENFVVSIANDRILRILRTQNVCTYVVNDGQLQPN</sequence>
<dbReference type="EMBL" id="KI546050">
    <property type="protein sequence ID" value="EST47054.1"/>
    <property type="molecule type" value="Genomic_DNA"/>
</dbReference>
<gene>
    <name evidence="1" type="ORF">SS50377_12901</name>
</gene>
<name>V6M1I7_9EUKA</name>
<protein>
    <submittedName>
        <fullName evidence="1">Uncharacterized protein</fullName>
    </submittedName>
</protein>
<evidence type="ECO:0000313" key="1">
    <source>
        <dbReference type="EMBL" id="EST47054.1"/>
    </source>
</evidence>